<reference evidence="2" key="1">
    <citation type="journal article" date="2021" name="Microb. Physiol.">
        <title>Proteogenomic Insights into the Physiology of Marine, Sulfate-Reducing, Filamentous Desulfonema limicola and Desulfonema magnum.</title>
        <authorList>
            <person name="Schnaars V."/>
            <person name="Wohlbrand L."/>
            <person name="Scheve S."/>
            <person name="Hinrichs C."/>
            <person name="Reinhardt R."/>
            <person name="Rabus R."/>
        </authorList>
    </citation>
    <scope>NUCLEOTIDE SEQUENCE</scope>
    <source>
        <strain evidence="2">4be13</strain>
    </source>
</reference>
<keyword evidence="3" id="KW-1185">Reference proteome</keyword>
<accession>A0A975BQE9</accession>
<evidence type="ECO:0000256" key="1">
    <source>
        <dbReference type="SAM" id="Phobius"/>
    </source>
</evidence>
<dbReference type="EMBL" id="CP061800">
    <property type="protein sequence ID" value="QTA89959.1"/>
    <property type="molecule type" value="Genomic_DNA"/>
</dbReference>
<keyword evidence="1" id="KW-1133">Transmembrane helix</keyword>
<feature type="transmembrane region" description="Helical" evidence="1">
    <location>
        <begin position="23"/>
        <end position="43"/>
    </location>
</feature>
<dbReference type="Proteomes" id="UP000663722">
    <property type="component" value="Chromosome"/>
</dbReference>
<name>A0A975BQE9_9BACT</name>
<evidence type="ECO:0000313" key="2">
    <source>
        <dbReference type="EMBL" id="QTA89959.1"/>
    </source>
</evidence>
<keyword evidence="1" id="KW-0472">Membrane</keyword>
<evidence type="ECO:0000313" key="3">
    <source>
        <dbReference type="Proteomes" id="UP000663722"/>
    </source>
</evidence>
<organism evidence="2 3">
    <name type="scientific">Desulfonema magnum</name>
    <dbReference type="NCBI Taxonomy" id="45655"/>
    <lineage>
        <taxon>Bacteria</taxon>
        <taxon>Pseudomonadati</taxon>
        <taxon>Thermodesulfobacteriota</taxon>
        <taxon>Desulfobacteria</taxon>
        <taxon>Desulfobacterales</taxon>
        <taxon>Desulfococcaceae</taxon>
        <taxon>Desulfonema</taxon>
    </lineage>
</organism>
<dbReference type="AlphaFoldDB" id="A0A975BQE9"/>
<sequence length="52" mass="5816">MFPCLRGIPVPPDSHEATKARSLTKILCGIPALPGIFLNIILWEIRKCDEKI</sequence>
<gene>
    <name evidence="2" type="ORF">dnm_060180</name>
</gene>
<protein>
    <submittedName>
        <fullName evidence="2">Uncharacterized protein</fullName>
    </submittedName>
</protein>
<dbReference type="KEGG" id="dmm:dnm_060180"/>
<proteinExistence type="predicted"/>
<keyword evidence="1" id="KW-0812">Transmembrane</keyword>